<comment type="caution">
    <text evidence="4">The sequence shown here is derived from an EMBL/GenBank/DDBJ whole genome shotgun (WGS) entry which is preliminary data.</text>
</comment>
<gene>
    <name evidence="4" type="ORF">E5Q11_04525</name>
</gene>
<dbReference type="PROSITE" id="PS50005">
    <property type="entry name" value="TPR"/>
    <property type="match status" value="2"/>
</dbReference>
<dbReference type="OrthoDB" id="9814042at2"/>
<evidence type="ECO:0000256" key="1">
    <source>
        <dbReference type="ARBA" id="ARBA00022737"/>
    </source>
</evidence>
<keyword evidence="5" id="KW-1185">Reference proteome</keyword>
<dbReference type="InterPro" id="IPR011990">
    <property type="entry name" value="TPR-like_helical_dom_sf"/>
</dbReference>
<feature type="repeat" description="TPR" evidence="3">
    <location>
        <begin position="22"/>
        <end position="55"/>
    </location>
</feature>
<organism evidence="4 5">
    <name type="scientific">Marinobacter confluentis</name>
    <dbReference type="NCBI Taxonomy" id="1697557"/>
    <lineage>
        <taxon>Bacteria</taxon>
        <taxon>Pseudomonadati</taxon>
        <taxon>Pseudomonadota</taxon>
        <taxon>Gammaproteobacteria</taxon>
        <taxon>Pseudomonadales</taxon>
        <taxon>Marinobacteraceae</taxon>
        <taxon>Marinobacter</taxon>
    </lineage>
</organism>
<dbReference type="PANTHER" id="PTHR45586">
    <property type="entry name" value="TPR REPEAT-CONTAINING PROTEIN PA4667"/>
    <property type="match status" value="1"/>
</dbReference>
<dbReference type="InterPro" id="IPR051012">
    <property type="entry name" value="CellSynth/LPSAsmb/PSIAsmb"/>
</dbReference>
<reference evidence="4 5" key="1">
    <citation type="submission" date="2019-04" db="EMBL/GenBank/DDBJ databases">
        <authorList>
            <person name="Park S."/>
            <person name="Yoon J.-H."/>
        </authorList>
    </citation>
    <scope>NUCLEOTIDE SEQUENCE [LARGE SCALE GENOMIC DNA]</scope>
    <source>
        <strain evidence="4 5">HJM-18</strain>
    </source>
</reference>
<evidence type="ECO:0000313" key="4">
    <source>
        <dbReference type="EMBL" id="TGN42048.1"/>
    </source>
</evidence>
<dbReference type="EMBL" id="SRPF01000001">
    <property type="protein sequence ID" value="TGN42048.1"/>
    <property type="molecule type" value="Genomic_DNA"/>
</dbReference>
<accession>A0A4Z1C450</accession>
<evidence type="ECO:0000256" key="3">
    <source>
        <dbReference type="PROSITE-ProRule" id="PRU00339"/>
    </source>
</evidence>
<proteinExistence type="predicted"/>
<dbReference type="Pfam" id="PF13432">
    <property type="entry name" value="TPR_16"/>
    <property type="match status" value="2"/>
</dbReference>
<feature type="repeat" description="TPR" evidence="3">
    <location>
        <begin position="126"/>
        <end position="159"/>
    </location>
</feature>
<keyword evidence="2 3" id="KW-0802">TPR repeat</keyword>
<sequence>MSGCVTSTDSRFQREADREEAIENYVRLATAYIGQGNVDRARVHLDRATELAPDAASVLAAKGLLYQVDSEDELAERAYRSAISNDEGYTRARVYYGAFLYGKGRFEEARDQFAAASRDTEYQDRASVFFNLGLSEERLEDTDAAVRAYRRSVELSRGDVKSLLALSRTLVANGDFAAAEGYYARLMGIMQRNSNLRHSPESLITGIRIARYFGDSDREASLALLLKSDFPSSLEYQQYKVLNADGQ</sequence>
<evidence type="ECO:0000313" key="5">
    <source>
        <dbReference type="Proteomes" id="UP000298325"/>
    </source>
</evidence>
<dbReference type="SMART" id="SM00028">
    <property type="entry name" value="TPR"/>
    <property type="match status" value="4"/>
</dbReference>
<dbReference type="Proteomes" id="UP000298325">
    <property type="component" value="Unassembled WGS sequence"/>
</dbReference>
<name>A0A4Z1C450_9GAMM</name>
<dbReference type="RefSeq" id="WP_135802433.1">
    <property type="nucleotide sequence ID" value="NZ_SRPF01000001.1"/>
</dbReference>
<dbReference type="InterPro" id="IPR019734">
    <property type="entry name" value="TPR_rpt"/>
</dbReference>
<dbReference type="Gene3D" id="1.25.40.10">
    <property type="entry name" value="Tetratricopeptide repeat domain"/>
    <property type="match status" value="1"/>
</dbReference>
<protein>
    <submittedName>
        <fullName evidence="4">Tetratricopeptide repeat protein</fullName>
    </submittedName>
</protein>
<keyword evidence="1" id="KW-0677">Repeat</keyword>
<dbReference type="PANTHER" id="PTHR45586:SF1">
    <property type="entry name" value="LIPOPOLYSACCHARIDE ASSEMBLY PROTEIN B"/>
    <property type="match status" value="1"/>
</dbReference>
<dbReference type="SUPFAM" id="SSF48452">
    <property type="entry name" value="TPR-like"/>
    <property type="match status" value="1"/>
</dbReference>
<evidence type="ECO:0000256" key="2">
    <source>
        <dbReference type="ARBA" id="ARBA00022803"/>
    </source>
</evidence>
<dbReference type="AlphaFoldDB" id="A0A4Z1C450"/>